<evidence type="ECO:0000256" key="1">
    <source>
        <dbReference type="SAM" id="MobiDB-lite"/>
    </source>
</evidence>
<feature type="region of interest" description="Disordered" evidence="1">
    <location>
        <begin position="1"/>
        <end position="38"/>
    </location>
</feature>
<protein>
    <submittedName>
        <fullName evidence="2">Uncharacterized protein</fullName>
    </submittedName>
</protein>
<evidence type="ECO:0000313" key="3">
    <source>
        <dbReference type="Proteomes" id="UP000479710"/>
    </source>
</evidence>
<sequence length="53" mass="6022">MALRTAKQDKVSPPSMGDKMITRKLPSNQEDTSDVTEIDLQDYKDVDSIAFYQ</sequence>
<feature type="compositionally biased region" description="Basic and acidic residues" evidence="1">
    <location>
        <begin position="1"/>
        <end position="10"/>
    </location>
</feature>
<evidence type="ECO:0000313" key="2">
    <source>
        <dbReference type="EMBL" id="KAF0915520.1"/>
    </source>
</evidence>
<reference evidence="2 3" key="1">
    <citation type="submission" date="2019-11" db="EMBL/GenBank/DDBJ databases">
        <title>Whole genome sequence of Oryza granulata.</title>
        <authorList>
            <person name="Li W."/>
        </authorList>
    </citation>
    <scope>NUCLEOTIDE SEQUENCE [LARGE SCALE GENOMIC DNA]</scope>
    <source>
        <strain evidence="3">cv. Menghai</strain>
        <tissue evidence="2">Leaf</tissue>
    </source>
</reference>
<comment type="caution">
    <text evidence="2">The sequence shown here is derived from an EMBL/GenBank/DDBJ whole genome shotgun (WGS) entry which is preliminary data.</text>
</comment>
<feature type="non-terminal residue" evidence="2">
    <location>
        <position position="53"/>
    </location>
</feature>
<organism evidence="2 3">
    <name type="scientific">Oryza meyeriana var. granulata</name>
    <dbReference type="NCBI Taxonomy" id="110450"/>
    <lineage>
        <taxon>Eukaryota</taxon>
        <taxon>Viridiplantae</taxon>
        <taxon>Streptophyta</taxon>
        <taxon>Embryophyta</taxon>
        <taxon>Tracheophyta</taxon>
        <taxon>Spermatophyta</taxon>
        <taxon>Magnoliopsida</taxon>
        <taxon>Liliopsida</taxon>
        <taxon>Poales</taxon>
        <taxon>Poaceae</taxon>
        <taxon>BOP clade</taxon>
        <taxon>Oryzoideae</taxon>
        <taxon>Oryzeae</taxon>
        <taxon>Oryzinae</taxon>
        <taxon>Oryza</taxon>
        <taxon>Oryza meyeriana</taxon>
    </lineage>
</organism>
<dbReference type="EMBL" id="SPHZ02000006">
    <property type="protein sequence ID" value="KAF0915520.1"/>
    <property type="molecule type" value="Genomic_DNA"/>
</dbReference>
<keyword evidence="3" id="KW-1185">Reference proteome</keyword>
<gene>
    <name evidence="2" type="ORF">E2562_036552</name>
</gene>
<accession>A0A6G1DSM1</accession>
<dbReference type="Proteomes" id="UP000479710">
    <property type="component" value="Unassembled WGS sequence"/>
</dbReference>
<proteinExistence type="predicted"/>
<dbReference type="AlphaFoldDB" id="A0A6G1DSM1"/>
<name>A0A6G1DSM1_9ORYZ</name>